<dbReference type="GO" id="GO:0006355">
    <property type="term" value="P:regulation of DNA-templated transcription"/>
    <property type="evidence" value="ECO:0007669"/>
    <property type="project" value="InterPro"/>
</dbReference>
<name>A0AAD4J4S2_PERFH</name>
<dbReference type="GO" id="GO:0007623">
    <property type="term" value="P:circadian rhythm"/>
    <property type="evidence" value="ECO:0007669"/>
    <property type="project" value="InterPro"/>
</dbReference>
<feature type="region of interest" description="Disordered" evidence="1">
    <location>
        <begin position="606"/>
        <end position="634"/>
    </location>
</feature>
<dbReference type="Proteomes" id="UP001190926">
    <property type="component" value="Unassembled WGS sequence"/>
</dbReference>
<dbReference type="PANTHER" id="PTHR33334:SF8">
    <property type="entry name" value="PROTEIN LNK1"/>
    <property type="match status" value="1"/>
</dbReference>
<protein>
    <submittedName>
        <fullName evidence="2">Dentin sialophosphoprotein-like protein</fullName>
    </submittedName>
</protein>
<feature type="region of interest" description="Disordered" evidence="1">
    <location>
        <begin position="666"/>
        <end position="699"/>
    </location>
</feature>
<feature type="region of interest" description="Disordered" evidence="1">
    <location>
        <begin position="307"/>
        <end position="337"/>
    </location>
</feature>
<comment type="caution">
    <text evidence="2">The sequence shown here is derived from an EMBL/GenBank/DDBJ whole genome shotgun (WGS) entry which is preliminary data.</text>
</comment>
<reference evidence="2 3" key="1">
    <citation type="journal article" date="2021" name="Nat. Commun.">
        <title>Incipient diploidization of the medicinal plant Perilla within 10,000 years.</title>
        <authorList>
            <person name="Zhang Y."/>
            <person name="Shen Q."/>
            <person name="Leng L."/>
            <person name="Zhang D."/>
            <person name="Chen S."/>
            <person name="Shi Y."/>
            <person name="Ning Z."/>
            <person name="Chen S."/>
        </authorList>
    </citation>
    <scope>NUCLEOTIDE SEQUENCE [LARGE SCALE GENOMIC DNA]</scope>
    <source>
        <strain evidence="3">cv. PC099</strain>
    </source>
</reference>
<gene>
    <name evidence="2" type="ORF">C2S53_019251</name>
</gene>
<feature type="compositionally biased region" description="Polar residues" evidence="1">
    <location>
        <begin position="544"/>
        <end position="563"/>
    </location>
</feature>
<evidence type="ECO:0000313" key="3">
    <source>
        <dbReference type="Proteomes" id="UP001190926"/>
    </source>
</evidence>
<feature type="region of interest" description="Disordered" evidence="1">
    <location>
        <begin position="543"/>
        <end position="563"/>
    </location>
</feature>
<dbReference type="AlphaFoldDB" id="A0AAD4J4S2"/>
<dbReference type="EMBL" id="SDAM02000151">
    <property type="protein sequence ID" value="KAH6827188.1"/>
    <property type="molecule type" value="Genomic_DNA"/>
</dbReference>
<organism evidence="2 3">
    <name type="scientific">Perilla frutescens var. hirtella</name>
    <name type="common">Perilla citriodora</name>
    <name type="synonym">Perilla setoyensis</name>
    <dbReference type="NCBI Taxonomy" id="608512"/>
    <lineage>
        <taxon>Eukaryota</taxon>
        <taxon>Viridiplantae</taxon>
        <taxon>Streptophyta</taxon>
        <taxon>Embryophyta</taxon>
        <taxon>Tracheophyta</taxon>
        <taxon>Spermatophyta</taxon>
        <taxon>Magnoliopsida</taxon>
        <taxon>eudicotyledons</taxon>
        <taxon>Gunneridae</taxon>
        <taxon>Pentapetalae</taxon>
        <taxon>asterids</taxon>
        <taxon>lamiids</taxon>
        <taxon>Lamiales</taxon>
        <taxon>Lamiaceae</taxon>
        <taxon>Nepetoideae</taxon>
        <taxon>Elsholtzieae</taxon>
        <taxon>Perilla</taxon>
    </lineage>
</organism>
<feature type="compositionally biased region" description="Polar residues" evidence="1">
    <location>
        <begin position="689"/>
        <end position="699"/>
    </location>
</feature>
<dbReference type="PANTHER" id="PTHR33334">
    <property type="entry name" value="PROTEIN LNK1"/>
    <property type="match status" value="1"/>
</dbReference>
<accession>A0AAD4J4S2</accession>
<evidence type="ECO:0000256" key="1">
    <source>
        <dbReference type="SAM" id="MobiDB-lite"/>
    </source>
</evidence>
<proteinExistence type="predicted"/>
<feature type="region of interest" description="Disordered" evidence="1">
    <location>
        <begin position="70"/>
        <end position="102"/>
    </location>
</feature>
<dbReference type="InterPro" id="IPR039928">
    <property type="entry name" value="LNK"/>
</dbReference>
<evidence type="ECO:0000313" key="2">
    <source>
        <dbReference type="EMBL" id="KAH6827188.1"/>
    </source>
</evidence>
<sequence>MEGKETLGAKYEENCLRSDCRLRIQGMSDLFVHEFVDIAWDDIFLDDDRMVPHNGSKRLNDHFTLGENNKRSRREVASFSNNTGGPTTKYVDHGKEKSGISPLSKTRNTMLEKDSWSCKPNGPFAPGSDNELIKEASSLACDSTMPLPHGLKSSNRDLNSSELLKHDTILNNNASLVDDSTFNFPIGDAKHTGNDLGFFENAENKDSSDLLYYGWSEIENFDDIDRMFRNDSTLGLEISKEDELSWLSSADDIGGSGDVLKSDAKFPYPDPGEMKTISENHDFSNGYSLNSFAMANAPIRYKDCSWSSEKSDSYRSSVTGPDIEESKDGFIPPEQGMGFNAKIQPRISTSSNFRSGNAAVTSEHKKHFKLQGRSEGTNKVHCLENGSLARTSDLQNEVMKSHSGLTSDKAFAPVHVRQQQHTPAPDSDSCFDNPMPNIHLKDSLSDPSSINLEQSIVKSETDDLESISPRDLRRASSQLQYRGGFPGPPLTGLVVHGQREKLRSCQGNLSAGHGSLKNGSFAVQASISDPGLVGKHENHCDPQGVSSATAAETGSSNMKESSTMVPDLDDISLEAASFHQLQLVTKQLDLRTKLCIRDSLYRLAQSAEQRRSNPNLNGAFEDEGDAGGGASEAEGTKRCAGFMDMETDTNPVDRSVAHLLFHRPSDSSTTLARDSFPFKSPSAVHGSDSLVSEENVSEA</sequence>
<keyword evidence="3" id="KW-1185">Reference proteome</keyword>